<organism evidence="4 5">
    <name type="scientific">Desulfotalea psychrophila (strain LSv54 / DSM 12343)</name>
    <dbReference type="NCBI Taxonomy" id="177439"/>
    <lineage>
        <taxon>Bacteria</taxon>
        <taxon>Pseudomonadati</taxon>
        <taxon>Thermodesulfobacteriota</taxon>
        <taxon>Desulfobulbia</taxon>
        <taxon>Desulfobulbales</taxon>
        <taxon>Desulfocapsaceae</taxon>
        <taxon>Desulfotalea</taxon>
    </lineage>
</organism>
<dbReference type="STRING" id="177439.DP2863"/>
<evidence type="ECO:0000313" key="4">
    <source>
        <dbReference type="EMBL" id="CAG37592.1"/>
    </source>
</evidence>
<dbReference type="KEGG" id="dps:DP2863"/>
<evidence type="ECO:0000256" key="2">
    <source>
        <dbReference type="ARBA" id="ARBA00022729"/>
    </source>
</evidence>
<evidence type="ECO:0000256" key="1">
    <source>
        <dbReference type="ARBA" id="ARBA00009091"/>
    </source>
</evidence>
<name>Q6AJ88_DESPS</name>
<dbReference type="AlphaFoldDB" id="Q6AJ88"/>
<dbReference type="InterPro" id="IPR024930">
    <property type="entry name" value="Skp_dom_sf"/>
</dbReference>
<gene>
    <name evidence="4" type="ordered locus">DP2863</name>
</gene>
<dbReference type="PANTHER" id="PTHR35089">
    <property type="entry name" value="CHAPERONE PROTEIN SKP"/>
    <property type="match status" value="1"/>
</dbReference>
<keyword evidence="5" id="KW-1185">Reference proteome</keyword>
<comment type="similarity">
    <text evidence="1">Belongs to the Skp family.</text>
</comment>
<reference evidence="5" key="1">
    <citation type="journal article" date="2004" name="Environ. Microbiol.">
        <title>The genome of Desulfotalea psychrophila, a sulfate-reducing bacterium from permanently cold Arctic sediments.</title>
        <authorList>
            <person name="Rabus R."/>
            <person name="Ruepp A."/>
            <person name="Frickey T."/>
            <person name="Rattei T."/>
            <person name="Fartmann B."/>
            <person name="Stark M."/>
            <person name="Bauer M."/>
            <person name="Zibat A."/>
            <person name="Lombardot T."/>
            <person name="Becker I."/>
            <person name="Amann J."/>
            <person name="Gellner K."/>
            <person name="Teeling H."/>
            <person name="Leuschner W.D."/>
            <person name="Gloeckner F.-O."/>
            <person name="Lupas A.N."/>
            <person name="Amann R."/>
            <person name="Klenk H.-P."/>
        </authorList>
    </citation>
    <scope>NUCLEOTIDE SEQUENCE [LARGE SCALE GENOMIC DNA]</scope>
    <source>
        <strain evidence="5">DSM 12343 / LSv54</strain>
    </source>
</reference>
<proteinExistence type="inferred from homology"/>
<dbReference type="eggNOG" id="COG2825">
    <property type="taxonomic scope" value="Bacteria"/>
</dbReference>
<dbReference type="GO" id="GO:0051082">
    <property type="term" value="F:unfolded protein binding"/>
    <property type="evidence" value="ECO:0007669"/>
    <property type="project" value="InterPro"/>
</dbReference>
<evidence type="ECO:0000256" key="3">
    <source>
        <dbReference type="SAM" id="SignalP"/>
    </source>
</evidence>
<dbReference type="Pfam" id="PF03938">
    <property type="entry name" value="OmpH"/>
    <property type="match status" value="1"/>
</dbReference>
<dbReference type="GO" id="GO:0050821">
    <property type="term" value="P:protein stabilization"/>
    <property type="evidence" value="ECO:0007669"/>
    <property type="project" value="TreeGrafter"/>
</dbReference>
<dbReference type="SMART" id="SM00935">
    <property type="entry name" value="OmpH"/>
    <property type="match status" value="1"/>
</dbReference>
<protein>
    <submittedName>
        <fullName evidence="4">Uncharacterized protein</fullName>
    </submittedName>
</protein>
<evidence type="ECO:0000313" key="5">
    <source>
        <dbReference type="Proteomes" id="UP000000602"/>
    </source>
</evidence>
<dbReference type="SUPFAM" id="SSF111384">
    <property type="entry name" value="OmpH-like"/>
    <property type="match status" value="1"/>
</dbReference>
<dbReference type="HOGENOM" id="CLU_101388_3_2_7"/>
<feature type="signal peptide" evidence="3">
    <location>
        <begin position="1"/>
        <end position="35"/>
    </location>
</feature>
<dbReference type="Proteomes" id="UP000000602">
    <property type="component" value="Chromosome"/>
</dbReference>
<sequence length="185" mass="20428">MTDAQIYFEEGMNYKKSLFVVVLSVCALFVSSAYAAVTKIGVMDVQKIITECKAGKTASARVEAKVKSVQGDLKADRLALDTLKTEIDKKSSVWSEKKAAEKIRDFQVKVRAFQVKENNSRMILKKFQDKELQPILGSLEKVVSAFGEKNGYAAILEAKSGVLYYDDGILVTSTILKKLDAAMAK</sequence>
<keyword evidence="2 3" id="KW-0732">Signal</keyword>
<dbReference type="EMBL" id="CR522870">
    <property type="protein sequence ID" value="CAG37592.1"/>
    <property type="molecule type" value="Genomic_DNA"/>
</dbReference>
<dbReference type="GO" id="GO:0005829">
    <property type="term" value="C:cytosol"/>
    <property type="evidence" value="ECO:0007669"/>
    <property type="project" value="TreeGrafter"/>
</dbReference>
<feature type="chain" id="PRO_5004270828" evidence="3">
    <location>
        <begin position="36"/>
        <end position="185"/>
    </location>
</feature>
<dbReference type="PANTHER" id="PTHR35089:SF1">
    <property type="entry name" value="CHAPERONE PROTEIN SKP"/>
    <property type="match status" value="1"/>
</dbReference>
<dbReference type="InterPro" id="IPR005632">
    <property type="entry name" value="Chaperone_Skp"/>
</dbReference>
<accession>Q6AJ88</accession>
<dbReference type="Gene3D" id="3.30.910.20">
    <property type="entry name" value="Skp domain"/>
    <property type="match status" value="1"/>
</dbReference>